<dbReference type="Gene3D" id="1.10.287.1490">
    <property type="match status" value="1"/>
</dbReference>
<name>A0A0A1XP57_ZEUCU</name>
<reference evidence="3" key="2">
    <citation type="journal article" date="2015" name="Gigascience">
        <title>Reconstructing a comprehensive transcriptome assembly of a white-pupal translocated strain of the pest fruit fly Bactrocera cucurbitae.</title>
        <authorList>
            <person name="Sim S.B."/>
            <person name="Calla B."/>
            <person name="Hall B."/>
            <person name="DeRego T."/>
            <person name="Geib S.M."/>
        </authorList>
    </citation>
    <scope>NUCLEOTIDE SEQUENCE</scope>
</reference>
<keyword evidence="1" id="KW-0175">Coiled coil</keyword>
<evidence type="ECO:0000256" key="2">
    <source>
        <dbReference type="SAM" id="MobiDB-lite"/>
    </source>
</evidence>
<feature type="coiled-coil region" evidence="1">
    <location>
        <begin position="111"/>
        <end position="339"/>
    </location>
</feature>
<feature type="region of interest" description="Disordered" evidence="2">
    <location>
        <begin position="740"/>
        <end position="765"/>
    </location>
</feature>
<sequence>MSIFQGTESIQVNTSLDRAAEEEALADQRRREEELGNLLQNAFDDLEEDETTVDSTSNFHSHMNDEHTTHAKQVHPQAQNNNIHALHLPPAAFDAEIHQLNMLLESRTRESEHFKQLASEEQKKRDELQKRLCITEAELDRALANKNSTHELLVECKEKCSNLENSISKLRSEKKSLESEHNIVLGKLETTQMLLADVQQKYDMVERDLGKNSQRNAELQRKQMEERHRAELDVMQQQMEQLVGKLDKKTSEMESLHARYQALQSSHENMLLEKSGKINDLNHALAEAQRTCEEFRARQDYQQENMRLQKFIASLQEQIKTMEKTINSLTERLEHTTAELDVMDSVLHQHNQEDTPGRLSQTHGKVVGSTPLTTNDRLGNLKDELYRALSNIKGKRDEIRRLQQNLDDKTAEIRMLREEENKALVQISTLKEANLRLENRLKLLEQENEELCNKAANRHNTTKNSADIEALQQQMKAEKQALQEQCARFEAECKSHEQERKKLDVQLRNVEVDLEELKQEHESMKVNYEQIMKENQNLRSRTTADNMRLELEKHKFLLKDAQAECDRLKNLYIEISNAKEAMGYEIEKLRHTDSIKELQEQREKIANLQRALQLAEVKSSELTKILETEKMCHERDVKTLKDRWEQEKTTNNKATKADSSNNCSKCIDYMSEITKFEIQNLKLSNVNSINKKEIDDLTQQLQDAKTSIAELNEKLKLCEQQEQLIRELKNKAARFEEYIKSHSSASEPNSATPSPQKYKSNVENTNNKQECNRLPVTEVKQIESRIRDEMAKLFAGEIKRFQIKLHQTEEKNICLQREYQIVSNDLQQRTTEVELLKQAILAEREHMEDILKQKDTEAHEMIEKQTAILHKCRDELLAKNQRVAQLSKELEERQVQIEAERQSMKAVMAQWEDQRKHVDDIESEWKDKVQSLERAHEKALAAWQKKYNSAKHTAANYKRYAEDKEAHMLSEYERLKTEYNASLTKIEIRMKEALEKKNREMKDATAAIEKRHELGYDKENRKRNEKN</sequence>
<feature type="coiled-coil region" evidence="1">
    <location>
        <begin position="694"/>
        <end position="738"/>
    </location>
</feature>
<feature type="region of interest" description="Disordered" evidence="2">
    <location>
        <begin position="998"/>
        <end position="1027"/>
    </location>
</feature>
<dbReference type="EMBL" id="GBXI01001565">
    <property type="protein sequence ID" value="JAD12727.1"/>
    <property type="molecule type" value="Transcribed_RNA"/>
</dbReference>
<feature type="coiled-coil region" evidence="1">
    <location>
        <begin position="869"/>
        <end position="907"/>
    </location>
</feature>
<accession>A0A0A1XP57</accession>
<dbReference type="AlphaFoldDB" id="A0A0A1XP57"/>
<evidence type="ECO:0000256" key="1">
    <source>
        <dbReference type="SAM" id="Coils"/>
    </source>
</evidence>
<evidence type="ECO:0000313" key="3">
    <source>
        <dbReference type="EMBL" id="JAD12727.1"/>
    </source>
</evidence>
<gene>
    <name evidence="3" type="primary">GOLGB1</name>
    <name evidence="3" type="ORF">g.17277</name>
</gene>
<feature type="coiled-coil region" evidence="1">
    <location>
        <begin position="392"/>
        <end position="625"/>
    </location>
</feature>
<proteinExistence type="predicted"/>
<dbReference type="SUPFAM" id="SSF57997">
    <property type="entry name" value="Tropomyosin"/>
    <property type="match status" value="1"/>
</dbReference>
<protein>
    <submittedName>
        <fullName evidence="3">Golgin subfamily B member 1</fullName>
    </submittedName>
</protein>
<reference evidence="3" key="1">
    <citation type="submission" date="2014-11" db="EMBL/GenBank/DDBJ databases">
        <authorList>
            <person name="Geib S."/>
        </authorList>
    </citation>
    <scope>NUCLEOTIDE SEQUENCE</scope>
</reference>
<feature type="compositionally biased region" description="Polar residues" evidence="2">
    <location>
        <begin position="741"/>
        <end position="765"/>
    </location>
</feature>
<organism evidence="3">
    <name type="scientific">Zeugodacus cucurbitae</name>
    <name type="common">Melon fruit fly</name>
    <name type="synonym">Bactrocera cucurbitae</name>
    <dbReference type="NCBI Taxonomy" id="28588"/>
    <lineage>
        <taxon>Eukaryota</taxon>
        <taxon>Metazoa</taxon>
        <taxon>Ecdysozoa</taxon>
        <taxon>Arthropoda</taxon>
        <taxon>Hexapoda</taxon>
        <taxon>Insecta</taxon>
        <taxon>Pterygota</taxon>
        <taxon>Neoptera</taxon>
        <taxon>Endopterygota</taxon>
        <taxon>Diptera</taxon>
        <taxon>Brachycera</taxon>
        <taxon>Muscomorpha</taxon>
        <taxon>Tephritoidea</taxon>
        <taxon>Tephritidae</taxon>
        <taxon>Zeugodacus</taxon>
        <taxon>Zeugodacus</taxon>
    </lineage>
</organism>